<accession>A7T0L6</accession>
<sequence>MLQGESLDLVEAVEESKVVIHVLQEERDDEVWEELYERAKEMAAEWGFVPSTPRRAASQRHRINVQANTPMLCWRRAVYLPLVDYLVQWLNDRSRKHRYRFLGQSYSRKAGFTRQSQD</sequence>
<dbReference type="AlphaFoldDB" id="A7T0L6"/>
<dbReference type="EMBL" id="DS470033">
    <property type="protein sequence ID" value="EDO30508.1"/>
    <property type="molecule type" value="Genomic_DNA"/>
</dbReference>
<evidence type="ECO:0000313" key="1">
    <source>
        <dbReference type="EMBL" id="EDO30508.1"/>
    </source>
</evidence>
<dbReference type="InterPro" id="IPR052958">
    <property type="entry name" value="IFN-induced_PKR_regulator"/>
</dbReference>
<keyword evidence="2" id="KW-1185">Reference proteome</keyword>
<dbReference type="OMA" id="WKLLHIC"/>
<evidence type="ECO:0000313" key="2">
    <source>
        <dbReference type="Proteomes" id="UP000001593"/>
    </source>
</evidence>
<dbReference type="HOGENOM" id="CLU_2075920_0_0_1"/>
<dbReference type="InParanoid" id="A7T0L6"/>
<name>A7T0L6_NEMVE</name>
<dbReference type="Proteomes" id="UP000001593">
    <property type="component" value="Unassembled WGS sequence"/>
</dbReference>
<reference evidence="1 2" key="1">
    <citation type="journal article" date="2007" name="Science">
        <title>Sea anemone genome reveals ancestral eumetazoan gene repertoire and genomic organization.</title>
        <authorList>
            <person name="Putnam N.H."/>
            <person name="Srivastava M."/>
            <person name="Hellsten U."/>
            <person name="Dirks B."/>
            <person name="Chapman J."/>
            <person name="Salamov A."/>
            <person name="Terry A."/>
            <person name="Shapiro H."/>
            <person name="Lindquist E."/>
            <person name="Kapitonov V.V."/>
            <person name="Jurka J."/>
            <person name="Genikhovich G."/>
            <person name="Grigoriev I.V."/>
            <person name="Lucas S.M."/>
            <person name="Steele R.E."/>
            <person name="Finnerty J.R."/>
            <person name="Technau U."/>
            <person name="Martindale M.Q."/>
            <person name="Rokhsar D.S."/>
        </authorList>
    </citation>
    <scope>NUCLEOTIDE SEQUENCE [LARGE SCALE GENOMIC DNA]</scope>
    <source>
        <strain evidence="2">CH2 X CH6</strain>
    </source>
</reference>
<protein>
    <submittedName>
        <fullName evidence="1">Uncharacterized protein</fullName>
    </submittedName>
</protein>
<dbReference type="PANTHER" id="PTHR46289:SF14">
    <property type="entry name" value="DUF4371 DOMAIN-CONTAINING PROTEIN"/>
    <property type="match status" value="1"/>
</dbReference>
<dbReference type="PhylomeDB" id="A7T0L6"/>
<dbReference type="PANTHER" id="PTHR46289">
    <property type="entry name" value="52 KDA REPRESSOR OF THE INHIBITOR OF THE PROTEIN KINASE-LIKE PROTEIN-RELATED"/>
    <property type="match status" value="1"/>
</dbReference>
<proteinExistence type="predicted"/>
<gene>
    <name evidence="1" type="ORF">NEMVEDRAFT_v1g220487</name>
</gene>
<organism evidence="1 2">
    <name type="scientific">Nematostella vectensis</name>
    <name type="common">Starlet sea anemone</name>
    <dbReference type="NCBI Taxonomy" id="45351"/>
    <lineage>
        <taxon>Eukaryota</taxon>
        <taxon>Metazoa</taxon>
        <taxon>Cnidaria</taxon>
        <taxon>Anthozoa</taxon>
        <taxon>Hexacorallia</taxon>
        <taxon>Actiniaria</taxon>
        <taxon>Edwardsiidae</taxon>
        <taxon>Nematostella</taxon>
    </lineage>
</organism>